<dbReference type="InterPro" id="IPR001353">
    <property type="entry name" value="Proteasome_sua/b"/>
</dbReference>
<feature type="active site" description="Nucleophile" evidence="8">
    <location>
        <position position="19"/>
    </location>
</feature>
<keyword evidence="2 9" id="KW-0963">Cytoplasm</keyword>
<dbReference type="InterPro" id="IPR000243">
    <property type="entry name" value="Pept_T1A_subB"/>
</dbReference>
<sequence length="237" mass="25779">MTSPLNPTPPPPLEFAHGTTTLSFLFKHGIIVAVDSRASIGTFVGSKTTQKVLPIDHHILGTMAGGAADCSYWIRRIRSEARVLDLENNNSDGIGDGNEIGGISVARASRLLSNALYQNRHLDLSVGTMIMGYDHGGKSDRPPSIYYVDNTGQRLRGEMFSVGSGSTFALGILDTERRYDMSEDEAISLGIKAIRHATFRDGYSGGYIGVYIITRDGWRKVFSEDLALSADFSSDIQ</sequence>
<reference evidence="11" key="1">
    <citation type="submission" date="2021-01" db="EMBL/GenBank/DDBJ databases">
        <authorList>
            <person name="Corre E."/>
            <person name="Pelletier E."/>
            <person name="Niang G."/>
            <person name="Scheremetjew M."/>
            <person name="Finn R."/>
            <person name="Kale V."/>
            <person name="Holt S."/>
            <person name="Cochrane G."/>
            <person name="Meng A."/>
            <person name="Brown T."/>
            <person name="Cohen L."/>
        </authorList>
    </citation>
    <scope>NUCLEOTIDE SEQUENCE</scope>
    <source>
        <strain evidence="11">CCAP1064/1</strain>
    </source>
</reference>
<evidence type="ECO:0000313" key="10">
    <source>
        <dbReference type="EMBL" id="CAD8423869.1"/>
    </source>
</evidence>
<evidence type="ECO:0000256" key="6">
    <source>
        <dbReference type="ARBA" id="ARBA00022942"/>
    </source>
</evidence>
<accession>A0A6T8NQD8</accession>
<name>A0A6T8NQD8_9STRA</name>
<dbReference type="EMBL" id="HBEL01042965">
    <property type="protein sequence ID" value="CAD8423870.1"/>
    <property type="molecule type" value="Transcribed_RNA"/>
</dbReference>
<keyword evidence="5" id="KW-0378">Hydrolase</keyword>
<evidence type="ECO:0000256" key="1">
    <source>
        <dbReference type="ARBA" id="ARBA00001198"/>
    </source>
</evidence>
<dbReference type="PRINTS" id="PR00141">
    <property type="entry name" value="PROTEASOME"/>
</dbReference>
<dbReference type="Pfam" id="PF00227">
    <property type="entry name" value="Proteasome"/>
    <property type="match status" value="1"/>
</dbReference>
<dbReference type="InterPro" id="IPR016050">
    <property type="entry name" value="Proteasome_bsu_CS"/>
</dbReference>
<comment type="subcellular location">
    <subcellularLocation>
        <location evidence="9">Cytoplasm</location>
    </subcellularLocation>
    <subcellularLocation>
        <location evidence="9">Nucleus</location>
    </subcellularLocation>
</comment>
<keyword evidence="3" id="KW-0645">Protease</keyword>
<evidence type="ECO:0000256" key="4">
    <source>
        <dbReference type="ARBA" id="ARBA00022698"/>
    </source>
</evidence>
<comment type="catalytic activity">
    <reaction evidence="1">
        <text>Cleavage of peptide bonds with very broad specificity.</text>
        <dbReference type="EC" id="3.4.25.1"/>
    </reaction>
</comment>
<keyword evidence="7" id="KW-0865">Zymogen</keyword>
<dbReference type="GO" id="GO:0005839">
    <property type="term" value="C:proteasome core complex"/>
    <property type="evidence" value="ECO:0007669"/>
    <property type="project" value="InterPro"/>
</dbReference>
<comment type="function">
    <text evidence="9">Component of the proteasome, a multicatalytic proteinase complex which is characterized by its ability to cleave peptides with Arg, Phe, Tyr, Leu, and Glu adjacent to the leaving group at neutral or slightly basic pH. The proteasome has an ATP-dependent proteolytic activity.</text>
</comment>
<dbReference type="PANTHER" id="PTHR32194">
    <property type="entry name" value="METALLOPROTEASE TLDD"/>
    <property type="match status" value="1"/>
</dbReference>
<protein>
    <recommendedName>
        <fullName evidence="9">Proteasome subunit beta</fullName>
    </recommendedName>
</protein>
<dbReference type="GO" id="GO:0051603">
    <property type="term" value="P:proteolysis involved in protein catabolic process"/>
    <property type="evidence" value="ECO:0007669"/>
    <property type="project" value="InterPro"/>
</dbReference>
<dbReference type="PROSITE" id="PS00854">
    <property type="entry name" value="PROTEASOME_BETA_1"/>
    <property type="match status" value="1"/>
</dbReference>
<organism evidence="11">
    <name type="scientific">Proboscia inermis</name>
    <dbReference type="NCBI Taxonomy" id="420281"/>
    <lineage>
        <taxon>Eukaryota</taxon>
        <taxon>Sar</taxon>
        <taxon>Stramenopiles</taxon>
        <taxon>Ochrophyta</taxon>
        <taxon>Bacillariophyta</taxon>
        <taxon>Coscinodiscophyceae</taxon>
        <taxon>Rhizosoleniophycidae</taxon>
        <taxon>Rhizosoleniales</taxon>
        <taxon>Rhizosoleniaceae</taxon>
        <taxon>Proboscia</taxon>
    </lineage>
</organism>
<evidence type="ECO:0000256" key="2">
    <source>
        <dbReference type="ARBA" id="ARBA00022490"/>
    </source>
</evidence>
<keyword evidence="6 9" id="KW-0647">Proteasome</keyword>
<dbReference type="PANTHER" id="PTHR32194:SF3">
    <property type="entry name" value="PROTEASOME SUBUNIT BETA"/>
    <property type="match status" value="1"/>
</dbReference>
<gene>
    <name evidence="10" type="ORF">PINE0816_LOCUS20028</name>
    <name evidence="11" type="ORF">PINE0816_LOCUS20029</name>
</gene>
<keyword evidence="4" id="KW-0888">Threonine protease</keyword>
<dbReference type="InterPro" id="IPR029055">
    <property type="entry name" value="Ntn_hydrolases_N"/>
</dbReference>
<dbReference type="Gene3D" id="3.60.20.10">
    <property type="entry name" value="Glutamine Phosphoribosylpyrophosphate, subunit 1, domain 1"/>
    <property type="match status" value="1"/>
</dbReference>
<comment type="subunit">
    <text evidence="9">Component of the proteasome complex.</text>
</comment>
<evidence type="ECO:0000256" key="3">
    <source>
        <dbReference type="ARBA" id="ARBA00022670"/>
    </source>
</evidence>
<evidence type="ECO:0000313" key="11">
    <source>
        <dbReference type="EMBL" id="CAD8423870.1"/>
    </source>
</evidence>
<evidence type="ECO:0000256" key="5">
    <source>
        <dbReference type="ARBA" id="ARBA00022801"/>
    </source>
</evidence>
<dbReference type="GO" id="GO:0005634">
    <property type="term" value="C:nucleus"/>
    <property type="evidence" value="ECO:0007669"/>
    <property type="project" value="UniProtKB-SubCell"/>
</dbReference>
<dbReference type="InterPro" id="IPR023333">
    <property type="entry name" value="Proteasome_suB-type"/>
</dbReference>
<keyword evidence="9" id="KW-0539">Nucleus</keyword>
<proteinExistence type="inferred from homology"/>
<dbReference type="GO" id="GO:0004298">
    <property type="term" value="F:threonine-type endopeptidase activity"/>
    <property type="evidence" value="ECO:0007669"/>
    <property type="project" value="UniProtKB-KW"/>
</dbReference>
<dbReference type="EMBL" id="HBEL01042964">
    <property type="protein sequence ID" value="CAD8423869.1"/>
    <property type="molecule type" value="Transcribed_RNA"/>
</dbReference>
<evidence type="ECO:0000256" key="7">
    <source>
        <dbReference type="ARBA" id="ARBA00023145"/>
    </source>
</evidence>
<evidence type="ECO:0000256" key="9">
    <source>
        <dbReference type="RuleBase" id="RU004203"/>
    </source>
</evidence>
<dbReference type="SUPFAM" id="SSF56235">
    <property type="entry name" value="N-terminal nucleophile aminohydrolases (Ntn hydrolases)"/>
    <property type="match status" value="1"/>
</dbReference>
<dbReference type="AlphaFoldDB" id="A0A6T8NQD8"/>
<comment type="similarity">
    <text evidence="9">Belongs to the peptidase T1B family.</text>
</comment>
<dbReference type="PROSITE" id="PS51476">
    <property type="entry name" value="PROTEASOME_BETA_2"/>
    <property type="match status" value="1"/>
</dbReference>
<dbReference type="GO" id="GO:0005737">
    <property type="term" value="C:cytoplasm"/>
    <property type="evidence" value="ECO:0007669"/>
    <property type="project" value="UniProtKB-SubCell"/>
</dbReference>
<evidence type="ECO:0000256" key="8">
    <source>
        <dbReference type="PIRSR" id="PIRSR600243-1"/>
    </source>
</evidence>